<keyword evidence="1" id="KW-0479">Metal-binding</keyword>
<evidence type="ECO:0000313" key="3">
    <source>
        <dbReference type="EMBL" id="KAF9405976.1"/>
    </source>
</evidence>
<proteinExistence type="predicted"/>
<accession>A0A835G511</accession>
<dbReference type="GO" id="GO:0008270">
    <property type="term" value="F:zinc ion binding"/>
    <property type="evidence" value="ECO:0007669"/>
    <property type="project" value="UniProtKB-KW"/>
</dbReference>
<name>A0A835G511_SPOEX</name>
<dbReference type="SMART" id="SM00355">
    <property type="entry name" value="ZnF_C2H2"/>
    <property type="match status" value="1"/>
</dbReference>
<protein>
    <recommendedName>
        <fullName evidence="2">C2H2-type domain-containing protein</fullName>
    </recommendedName>
</protein>
<dbReference type="PROSITE" id="PS50157">
    <property type="entry name" value="ZINC_FINGER_C2H2_2"/>
    <property type="match status" value="1"/>
</dbReference>
<gene>
    <name evidence="3" type="ORF">HW555_013477</name>
</gene>
<dbReference type="EMBL" id="JACKWZ010000655">
    <property type="protein sequence ID" value="KAF9405976.1"/>
    <property type="molecule type" value="Genomic_DNA"/>
</dbReference>
<dbReference type="AlphaFoldDB" id="A0A835G511"/>
<dbReference type="Proteomes" id="UP000648187">
    <property type="component" value="Unassembled WGS sequence"/>
</dbReference>
<dbReference type="PROSITE" id="PS00028">
    <property type="entry name" value="ZINC_FINGER_C2H2_1"/>
    <property type="match status" value="1"/>
</dbReference>
<comment type="caution">
    <text evidence="3">The sequence shown here is derived from an EMBL/GenBank/DDBJ whole genome shotgun (WGS) entry which is preliminary data.</text>
</comment>
<sequence length="370" mass="42357">MDLEENILPKTVCFLCIKSLEQAFKFICAVDEAQAYLSDFVMVKCTDKDLDKGVSYELVGSDNNAPKTFECAQDPMEISVKDGYSNDQVKCEIDSEEDCNDYTYQEQLENKKFESLIGNECIKIDDNVTDLTNIEPIKSMINIPDNNITNNSNMASTIHENLTDLDVHCTYQNAKSEEFDSNASEMLEDLQNTNLKKINKKLKLKKTTEAKSVANTESYSENYVSELIKSLRYVPEQYITNTWQDYLWQCSYCETQFTSMENLQKHSMDVHNSFKDDIVKCKGECGNVYHKKCVNKKFLNNAFCDDCQINKCSPKQCAEDAKITLNPREESGENVLAEVNKKLAVIYNLEKKIEELANSVEFYADMYISA</sequence>
<evidence type="ECO:0000313" key="4">
    <source>
        <dbReference type="Proteomes" id="UP000648187"/>
    </source>
</evidence>
<keyword evidence="1" id="KW-0863">Zinc-finger</keyword>
<organism evidence="3 4">
    <name type="scientific">Spodoptera exigua</name>
    <name type="common">Beet armyworm</name>
    <name type="synonym">Noctua fulgens</name>
    <dbReference type="NCBI Taxonomy" id="7107"/>
    <lineage>
        <taxon>Eukaryota</taxon>
        <taxon>Metazoa</taxon>
        <taxon>Ecdysozoa</taxon>
        <taxon>Arthropoda</taxon>
        <taxon>Hexapoda</taxon>
        <taxon>Insecta</taxon>
        <taxon>Pterygota</taxon>
        <taxon>Neoptera</taxon>
        <taxon>Endopterygota</taxon>
        <taxon>Lepidoptera</taxon>
        <taxon>Glossata</taxon>
        <taxon>Ditrysia</taxon>
        <taxon>Noctuoidea</taxon>
        <taxon>Noctuidae</taxon>
        <taxon>Amphipyrinae</taxon>
        <taxon>Spodoptera</taxon>
    </lineage>
</organism>
<dbReference type="InterPro" id="IPR013087">
    <property type="entry name" value="Znf_C2H2_type"/>
</dbReference>
<keyword evidence="1" id="KW-0862">Zinc</keyword>
<evidence type="ECO:0000256" key="1">
    <source>
        <dbReference type="PROSITE-ProRule" id="PRU00042"/>
    </source>
</evidence>
<reference evidence="3" key="1">
    <citation type="submission" date="2020-08" db="EMBL/GenBank/DDBJ databases">
        <title>Spodoptera exigua strain:BAW_Kor-Di-RS1 Genome sequencing and assembly.</title>
        <authorList>
            <person name="Kim J."/>
            <person name="Nam H.Y."/>
            <person name="Kwon M."/>
            <person name="Choi J.H."/>
            <person name="Cho S.R."/>
            <person name="Kim G.-H."/>
        </authorList>
    </citation>
    <scope>NUCLEOTIDE SEQUENCE</scope>
    <source>
        <strain evidence="3">BAW_Kor-Di-RS1</strain>
        <tissue evidence="3">Whole-body</tissue>
    </source>
</reference>
<evidence type="ECO:0000259" key="2">
    <source>
        <dbReference type="PROSITE" id="PS50157"/>
    </source>
</evidence>
<feature type="domain" description="C2H2-type" evidence="2">
    <location>
        <begin position="248"/>
        <end position="276"/>
    </location>
</feature>
<keyword evidence="4" id="KW-1185">Reference proteome</keyword>